<proteinExistence type="predicted"/>
<evidence type="ECO:0000313" key="3">
    <source>
        <dbReference type="Proteomes" id="UP000270230"/>
    </source>
</evidence>
<dbReference type="Proteomes" id="UP000270230">
    <property type="component" value="Unassembled WGS sequence"/>
</dbReference>
<dbReference type="OrthoDB" id="10263155at2759"/>
<protein>
    <recommendedName>
        <fullName evidence="1">MJ1316 RNA cyclic group end recognition domain-containing protein</fullName>
    </recommendedName>
</protein>
<dbReference type="EMBL" id="QWIN01000178">
    <property type="protein sequence ID" value="RMY57160.1"/>
    <property type="molecule type" value="Genomic_DNA"/>
</dbReference>
<reference evidence="2 3" key="1">
    <citation type="journal article" date="2018" name="BMC Genomics">
        <title>Genomic evidence for intraspecific hybridization in a clonal and extremely halotolerant yeast.</title>
        <authorList>
            <person name="Gostincar C."/>
            <person name="Stajich J.E."/>
            <person name="Zupancic J."/>
            <person name="Zalar P."/>
            <person name="Gunde-Cimerman N."/>
        </authorList>
    </citation>
    <scope>NUCLEOTIDE SEQUENCE [LARGE SCALE GENOMIC DNA]</scope>
    <source>
        <strain evidence="2 3">EXF-151</strain>
    </source>
</reference>
<dbReference type="Pfam" id="PF04457">
    <property type="entry name" value="MJ1316"/>
    <property type="match status" value="1"/>
</dbReference>
<comment type="caution">
    <text evidence="2">The sequence shown here is derived from an EMBL/GenBank/DDBJ whole genome shotgun (WGS) entry which is preliminary data.</text>
</comment>
<evidence type="ECO:0000313" key="2">
    <source>
        <dbReference type="EMBL" id="RMY57160.1"/>
    </source>
</evidence>
<accession>A0A3M7CYY1</accession>
<sequence>MAILAPREDTIDGLALRLRALYVPDLLLAAQYGMIQPQRCRPLRLLFATGTYAAGLRSPYEGIHLVCMTEDNRHTFWQIVAEAFDIEALQTPADDILALPSRRGWIEGHGTPPCIYLCRCSVPSGFDPSTLSWVKIPFYSPQQQQFLSQNEQRHLAMIIDADGMTSSRFALNRREDEWILFSAAYLLVLEQAQSERLLAPAFGFLDHEALMWMVYNVTRDSSIAPLYLAATERLAYAFWYKCAMLESFTQLEVHTPTRTNIASHVTPQAVQSLSKLGKCVVQYYSRKNLATELTSILALFKGFAPIDGYRRFIHSAKEYVLIEFELWSSNGRARRQMQQQIPDLVKAVATQLNARIWPKPLESTPERSVFALALFDHREGYAPSEQALPYRTRSYHYLESLLPYDRTGAVISLTAQTGQHLQAKYPPEQVEQPAPPTHNVVPQLPAPGQRFRDARSAMEFLLYGSMHANTEYEVGYHDRFEGLKWIALADWGKKGVDHEDFIPLHRIRKLRRVADGTVVWDREKRVDLTGVT</sequence>
<dbReference type="AlphaFoldDB" id="A0A3M7CYY1"/>
<feature type="domain" description="MJ1316 RNA cyclic group end recognition" evidence="1">
    <location>
        <begin position="451"/>
        <end position="522"/>
    </location>
</feature>
<evidence type="ECO:0000259" key="1">
    <source>
        <dbReference type="Pfam" id="PF04457"/>
    </source>
</evidence>
<gene>
    <name evidence="2" type="ORF">D0865_03265</name>
</gene>
<organism evidence="2 3">
    <name type="scientific">Hortaea werneckii</name>
    <name type="common">Black yeast</name>
    <name type="synonym">Cladosporium werneckii</name>
    <dbReference type="NCBI Taxonomy" id="91943"/>
    <lineage>
        <taxon>Eukaryota</taxon>
        <taxon>Fungi</taxon>
        <taxon>Dikarya</taxon>
        <taxon>Ascomycota</taxon>
        <taxon>Pezizomycotina</taxon>
        <taxon>Dothideomycetes</taxon>
        <taxon>Dothideomycetidae</taxon>
        <taxon>Mycosphaerellales</taxon>
        <taxon>Teratosphaeriaceae</taxon>
        <taxon>Hortaea</taxon>
    </lineage>
</organism>
<dbReference type="InterPro" id="IPR040459">
    <property type="entry name" value="MJ1316"/>
</dbReference>
<name>A0A3M7CYY1_HORWE</name>